<sequence length="162" mass="18930">MEEVRQELTTVFPQWFISAAEHHEVSLGQVIRFSTSRWFFPDCNVVYTNNGERVYQVFLLVEIDSTVENLLAHPPGSFHYPGATLSYPAAWEELDATQIRDCLWHALDEWFTYFDYHVVFEIDQVEYNRGQEPGDLRVGCQLEGFSTRHNIQFLHELDAKPS</sequence>
<name>A0A8I0LF59_9CORY</name>
<organism evidence="1 2">
    <name type="scientific">Corynebacterium gallinarum</name>
    <dbReference type="NCBI Taxonomy" id="2762214"/>
    <lineage>
        <taxon>Bacteria</taxon>
        <taxon>Bacillati</taxon>
        <taxon>Actinomycetota</taxon>
        <taxon>Actinomycetes</taxon>
        <taxon>Mycobacteriales</taxon>
        <taxon>Corynebacteriaceae</taxon>
        <taxon>Corynebacterium</taxon>
    </lineage>
</organism>
<keyword evidence="2" id="KW-1185">Reference proteome</keyword>
<comment type="caution">
    <text evidence="1">The sequence shown here is derived from an EMBL/GenBank/DDBJ whole genome shotgun (WGS) entry which is preliminary data.</text>
</comment>
<dbReference type="EMBL" id="JACSPR010000002">
    <property type="protein sequence ID" value="MBD8029493.1"/>
    <property type="molecule type" value="Genomic_DNA"/>
</dbReference>
<dbReference type="Proteomes" id="UP000650224">
    <property type="component" value="Unassembled WGS sequence"/>
</dbReference>
<gene>
    <name evidence="1" type="ORF">H9627_03955</name>
</gene>
<protein>
    <submittedName>
        <fullName evidence="1">Uncharacterized protein</fullName>
    </submittedName>
</protein>
<evidence type="ECO:0000313" key="1">
    <source>
        <dbReference type="EMBL" id="MBD8029493.1"/>
    </source>
</evidence>
<dbReference type="AlphaFoldDB" id="A0A8I0LF59"/>
<accession>A0A8I0LF59</accession>
<reference evidence="1 2" key="1">
    <citation type="submission" date="2020-08" db="EMBL/GenBank/DDBJ databases">
        <title>A Genomic Blueprint of the Chicken Gut Microbiome.</title>
        <authorList>
            <person name="Gilroy R."/>
            <person name="Ravi A."/>
            <person name="Getino M."/>
            <person name="Pursley I."/>
            <person name="Horton D.L."/>
            <person name="Alikhan N.-F."/>
            <person name="Baker D."/>
            <person name="Gharbi K."/>
            <person name="Hall N."/>
            <person name="Watson M."/>
            <person name="Adriaenssens E.M."/>
            <person name="Foster-Nyarko E."/>
            <person name="Jarju S."/>
            <person name="Secka A."/>
            <person name="Antonio M."/>
            <person name="Oren A."/>
            <person name="Chaudhuri R."/>
            <person name="La Ragione R.M."/>
            <person name="Hildebrand F."/>
            <person name="Pallen M.J."/>
        </authorList>
    </citation>
    <scope>NUCLEOTIDE SEQUENCE [LARGE SCALE GENOMIC DNA]</scope>
    <source>
        <strain evidence="1 2">Sa1YVA5</strain>
    </source>
</reference>
<evidence type="ECO:0000313" key="2">
    <source>
        <dbReference type="Proteomes" id="UP000650224"/>
    </source>
</evidence>
<proteinExistence type="predicted"/>